<feature type="compositionally biased region" description="Low complexity" evidence="1">
    <location>
        <begin position="14"/>
        <end position="30"/>
    </location>
</feature>
<feature type="compositionally biased region" description="Polar residues" evidence="1">
    <location>
        <begin position="293"/>
        <end position="320"/>
    </location>
</feature>
<evidence type="ECO:0000256" key="1">
    <source>
        <dbReference type="SAM" id="MobiDB-lite"/>
    </source>
</evidence>
<feature type="region of interest" description="Disordered" evidence="1">
    <location>
        <begin position="1"/>
        <end position="39"/>
    </location>
</feature>
<feature type="region of interest" description="Disordered" evidence="1">
    <location>
        <begin position="282"/>
        <end position="345"/>
    </location>
</feature>
<gene>
    <name evidence="3" type="ORF">OSB04_025179</name>
</gene>
<feature type="compositionally biased region" description="Low complexity" evidence="1">
    <location>
        <begin position="332"/>
        <end position="345"/>
    </location>
</feature>
<accession>A0AA38T643</accession>
<evidence type="ECO:0000313" key="3">
    <source>
        <dbReference type="EMBL" id="KAJ9545472.1"/>
    </source>
</evidence>
<dbReference type="InterPro" id="IPR029466">
    <property type="entry name" value="NAM-associated_C"/>
</dbReference>
<reference evidence="3" key="1">
    <citation type="submission" date="2023-03" db="EMBL/GenBank/DDBJ databases">
        <title>Chromosome-scale reference genome and RAD-based genetic map of yellow starthistle (Centaurea solstitialis) reveal putative structural variation and QTLs associated with invader traits.</title>
        <authorList>
            <person name="Reatini B."/>
            <person name="Cang F.A."/>
            <person name="Jiang Q."/>
            <person name="Mckibben M.T.W."/>
            <person name="Barker M.S."/>
            <person name="Rieseberg L.H."/>
            <person name="Dlugosch K.M."/>
        </authorList>
    </citation>
    <scope>NUCLEOTIDE SEQUENCE</scope>
    <source>
        <strain evidence="3">CAN-66</strain>
        <tissue evidence="3">Leaf</tissue>
    </source>
</reference>
<protein>
    <recommendedName>
        <fullName evidence="2">No apical meristem-associated C-terminal domain-containing protein</fullName>
    </recommendedName>
</protein>
<feature type="compositionally biased region" description="Polar residues" evidence="1">
    <location>
        <begin position="62"/>
        <end position="83"/>
    </location>
</feature>
<feature type="compositionally biased region" description="Acidic residues" evidence="1">
    <location>
        <begin position="93"/>
        <end position="103"/>
    </location>
</feature>
<dbReference type="Proteomes" id="UP001172457">
    <property type="component" value="Chromosome 6"/>
</dbReference>
<dbReference type="EMBL" id="JARYMX010000006">
    <property type="protein sequence ID" value="KAJ9545472.1"/>
    <property type="molecule type" value="Genomic_DNA"/>
</dbReference>
<dbReference type="PANTHER" id="PTHR45023:SF14">
    <property type="entry name" value="GLUTATHIONE TRANSFERASE"/>
    <property type="match status" value="1"/>
</dbReference>
<name>A0AA38T643_9ASTR</name>
<feature type="region of interest" description="Disordered" evidence="1">
    <location>
        <begin position="52"/>
        <end position="148"/>
    </location>
</feature>
<sequence>MDPYGTPSGSRRTNPNQPNQPYHQPYNLPNLSYHPPNVSSDYWMYAHFLAQQQPPPLPPSQHSGFHQPTGSHQATGSHQNPTTGRWALRDEQYPSDDDDDELVPETQPFSSPSPPPPPPPQKNKRGRKGKSAATEAEPSETHTTKAKCKPWTLNEEVELAKAWVEVTEDPAIGNYQKRVDNYWTSIKASFDKRMNYDPKVRSGDAVPSKVRTLISSVSKFACVYNNVSNSQGSGENDIILLDRAKDRYHRETGKSFPYEHAWRVVKGSPKFDPVVLMDPRNICAPKNKRSRTTETPTDSPNESDARSNFVNLDTDSPTNPERTRPMGRNAARRAASSSTATASSEAVSMVATELGSLTTTNNRLIDAISQRQRSIDYKIYMKPHRHLEGLELEAALEEKERGKADVAADVAAGMAGMAGSIKDGLSDMK</sequence>
<dbReference type="PANTHER" id="PTHR45023">
    <property type="match status" value="1"/>
</dbReference>
<dbReference type="Pfam" id="PF14303">
    <property type="entry name" value="NAM-associated"/>
    <property type="match status" value="1"/>
</dbReference>
<evidence type="ECO:0000259" key="2">
    <source>
        <dbReference type="Pfam" id="PF14303"/>
    </source>
</evidence>
<comment type="caution">
    <text evidence="3">The sequence shown here is derived from an EMBL/GenBank/DDBJ whole genome shotgun (WGS) entry which is preliminary data.</text>
</comment>
<evidence type="ECO:0000313" key="4">
    <source>
        <dbReference type="Proteomes" id="UP001172457"/>
    </source>
</evidence>
<feature type="domain" description="No apical meristem-associated C-terminal" evidence="2">
    <location>
        <begin position="254"/>
        <end position="352"/>
    </location>
</feature>
<dbReference type="AlphaFoldDB" id="A0AA38T643"/>
<keyword evidence="4" id="KW-1185">Reference proteome</keyword>
<organism evidence="3 4">
    <name type="scientific">Centaurea solstitialis</name>
    <name type="common">yellow star-thistle</name>
    <dbReference type="NCBI Taxonomy" id="347529"/>
    <lineage>
        <taxon>Eukaryota</taxon>
        <taxon>Viridiplantae</taxon>
        <taxon>Streptophyta</taxon>
        <taxon>Embryophyta</taxon>
        <taxon>Tracheophyta</taxon>
        <taxon>Spermatophyta</taxon>
        <taxon>Magnoliopsida</taxon>
        <taxon>eudicotyledons</taxon>
        <taxon>Gunneridae</taxon>
        <taxon>Pentapetalae</taxon>
        <taxon>asterids</taxon>
        <taxon>campanulids</taxon>
        <taxon>Asterales</taxon>
        <taxon>Asteraceae</taxon>
        <taxon>Carduoideae</taxon>
        <taxon>Cardueae</taxon>
        <taxon>Centaureinae</taxon>
        <taxon>Centaurea</taxon>
    </lineage>
</organism>
<feature type="compositionally biased region" description="Pro residues" evidence="1">
    <location>
        <begin position="111"/>
        <end position="121"/>
    </location>
</feature>
<proteinExistence type="predicted"/>